<dbReference type="Proteomes" id="UP001500886">
    <property type="component" value="Unassembled WGS sequence"/>
</dbReference>
<evidence type="ECO:0008006" key="4">
    <source>
        <dbReference type="Google" id="ProtNLM"/>
    </source>
</evidence>
<organism evidence="2 3">
    <name type="scientific">Streptomyces luteosporeus</name>
    <dbReference type="NCBI Taxonomy" id="173856"/>
    <lineage>
        <taxon>Bacteria</taxon>
        <taxon>Bacillati</taxon>
        <taxon>Actinomycetota</taxon>
        <taxon>Actinomycetes</taxon>
        <taxon>Kitasatosporales</taxon>
        <taxon>Streptomycetaceae</taxon>
        <taxon>Streptomyces</taxon>
    </lineage>
</organism>
<dbReference type="RefSeq" id="WP_344435598.1">
    <property type="nucleotide sequence ID" value="NZ_BAAASL010000009.1"/>
</dbReference>
<comment type="caution">
    <text evidence="2">The sequence shown here is derived from an EMBL/GenBank/DDBJ whole genome shotgun (WGS) entry which is preliminary data.</text>
</comment>
<name>A0ABN3TQQ3_9ACTN</name>
<evidence type="ECO:0000313" key="3">
    <source>
        <dbReference type="Proteomes" id="UP001500886"/>
    </source>
</evidence>
<reference evidence="2 3" key="1">
    <citation type="journal article" date="2019" name="Int. J. Syst. Evol. Microbiol.">
        <title>The Global Catalogue of Microorganisms (GCM) 10K type strain sequencing project: providing services to taxonomists for standard genome sequencing and annotation.</title>
        <authorList>
            <consortium name="The Broad Institute Genomics Platform"/>
            <consortium name="The Broad Institute Genome Sequencing Center for Infectious Disease"/>
            <person name="Wu L."/>
            <person name="Ma J."/>
        </authorList>
    </citation>
    <scope>NUCLEOTIDE SEQUENCE [LARGE SCALE GENOMIC DNA]</scope>
    <source>
        <strain evidence="2 3">JCM 4542</strain>
    </source>
</reference>
<feature type="region of interest" description="Disordered" evidence="1">
    <location>
        <begin position="266"/>
        <end position="288"/>
    </location>
</feature>
<sequence length="303" mass="30913">MALLNRAGAPPRLRVHLVSRDEELDSLLARRRIAAHLGGLAAVGGACAAGPPPDAALVCDDEAATGRLVAAGVPVVHLYSGHRTAAGAPGAAAGALLRQHRPAWLPGPGPGPPGIRTTGLLAPARTARDRVRGGTLVLLSLYGVAQATARAFAEGVLPALVRTAGERTGRCEVVCDTGLALVRGALAGRCGPVPVLRAATVDVDELHAGRAVLLASPTLGALGLAQARRAPLAFLPPLGGAQEDLAARVRRVVPVPVAGGRDEAQVWQPPQEDPWRAPGPAAEDLRGAQRVARSVRQLALAPP</sequence>
<evidence type="ECO:0000256" key="1">
    <source>
        <dbReference type="SAM" id="MobiDB-lite"/>
    </source>
</evidence>
<dbReference type="NCBIfam" id="TIGR04469">
    <property type="entry name" value="CGA_synth_rel"/>
    <property type="match status" value="1"/>
</dbReference>
<protein>
    <recommendedName>
        <fullName evidence="4">CGA synthase-related protein</fullName>
    </recommendedName>
</protein>
<accession>A0ABN3TQQ3</accession>
<proteinExistence type="predicted"/>
<dbReference type="InterPro" id="IPR031013">
    <property type="entry name" value="CGA_synth-rel"/>
</dbReference>
<evidence type="ECO:0000313" key="2">
    <source>
        <dbReference type="EMBL" id="GAA2716976.1"/>
    </source>
</evidence>
<dbReference type="EMBL" id="BAAASL010000009">
    <property type="protein sequence ID" value="GAA2716976.1"/>
    <property type="molecule type" value="Genomic_DNA"/>
</dbReference>
<gene>
    <name evidence="2" type="ORF">GCM10010315_29180</name>
</gene>
<keyword evidence="3" id="KW-1185">Reference proteome</keyword>